<sequence length="813" mass="93605">MTEKGFSSKSIEEIEQSSINILQSLSTDTKETGPVKGLVIGNVQSGKTANMAGLMAMAADYGFNYFIVLSGVIESLRQQTDKRLFADMNAYGNGKWNWRPIRNPKVRSNISEQNISEFNLSLKSRDRYFTVCLKNKSRLQELYKWLKSDLNKTRQLKVLIIDDEADQASINTKNKDEGDYTAINGIIRKLVNDDQFAGMNYISYTATPYANVLNETSDESLYPKDFIALLEPSEDYIGPKELFGMKEPEKSPGIDIVLQISERDAEIVRDIQNGKTPDESLPKSFVKSIQWFLITVASMRKLQYKNPVSMLVHTSFRVHHHEIIANKIKEYLLTLKQDFENIKYEMEDLFESEKESLTIESFMESMSGYSTLDKVPNYPKWSDILVELKKILRLKDDYVTSIQLDEDGSPVYHEGIHLVVDNSRVNLNGQHVRLVYPNKNNLPDEAPAFIVVGGNTLSRGLTLEGLTTTYFLRTTNQADTLMQMGRWFGYRKGYELFPRVWMDWLAQERFNFLSQMNEELRDEIRNYAKNGRTPREYAPRIKNSPNYKLIRITANNKSQSAEPSEFDFAGFNSQTVYFENNLDTLRNNLRVTEKFLNNLNEPQIKESRMIWKNVNKENVNWFLSKYEVTNLDTRMATIPALIEWLEKEGGEFENWNVILSSIGDISKENQKNWNIHGYSPSSVNRTRLTKNSNDKVTSIGVLRSPKDLLIDIDGDNIDYSLSKVSKVQEYRNKYGLSKTPQLIIYKIDKDSTPSSNSKDREPLNFKEDIIGINIMIPSVHNDNNKNLATYISAKIDLSARMIDEDEFIDPEEE</sequence>
<name>A0AB37HZ12_MAMSC</name>
<evidence type="ECO:0000259" key="1">
    <source>
        <dbReference type="Pfam" id="PF10593"/>
    </source>
</evidence>
<feature type="domain" description="Putative endonuclease Z1" evidence="1">
    <location>
        <begin position="286"/>
        <end position="546"/>
    </location>
</feature>
<dbReference type="Pfam" id="PF10593">
    <property type="entry name" value="Z1"/>
    <property type="match status" value="1"/>
</dbReference>
<protein>
    <submittedName>
        <fullName evidence="2">Z1 domain-containing protein</fullName>
    </submittedName>
</protein>
<dbReference type="EMBL" id="CP069389">
    <property type="protein sequence ID" value="QRN92610.1"/>
    <property type="molecule type" value="Genomic_DNA"/>
</dbReference>
<accession>A0AB37HZ12</accession>
<reference evidence="2" key="1">
    <citation type="submission" date="2021-02" db="EMBL/GenBank/DDBJ databases">
        <title>cfr and optrA-positive Staphylococcus spp.</title>
        <authorList>
            <person name="Chen L."/>
        </authorList>
    </citation>
    <scope>NUCLEOTIDE SEQUENCE</scope>
    <source>
        <strain evidence="2">GDQ20D70P</strain>
    </source>
</reference>
<organism evidence="2 3">
    <name type="scientific">Mammaliicoccus sciuri</name>
    <name type="common">Staphylococcus sciuri</name>
    <dbReference type="NCBI Taxonomy" id="1296"/>
    <lineage>
        <taxon>Bacteria</taxon>
        <taxon>Bacillati</taxon>
        <taxon>Bacillota</taxon>
        <taxon>Bacilli</taxon>
        <taxon>Bacillales</taxon>
        <taxon>Staphylococcaceae</taxon>
        <taxon>Mammaliicoccus</taxon>
    </lineage>
</organism>
<evidence type="ECO:0000313" key="3">
    <source>
        <dbReference type="Proteomes" id="UP000640299"/>
    </source>
</evidence>
<dbReference type="Proteomes" id="UP000640299">
    <property type="component" value="Chromosome"/>
</dbReference>
<dbReference type="InterPro" id="IPR018310">
    <property type="entry name" value="Put_endonuclease_Z1-dom"/>
</dbReference>
<evidence type="ECO:0000313" key="2">
    <source>
        <dbReference type="EMBL" id="QRN92610.1"/>
    </source>
</evidence>
<dbReference type="AlphaFoldDB" id="A0AB37HZ12"/>
<proteinExistence type="predicted"/>
<gene>
    <name evidence="2" type="ORF">JRU67_00865</name>
</gene>